<organism evidence="2 3">
    <name type="scientific">Pseudomonas helleri</name>
    <dbReference type="NCBI Taxonomy" id="1608996"/>
    <lineage>
        <taxon>Bacteria</taxon>
        <taxon>Pseudomonadati</taxon>
        <taxon>Pseudomonadota</taxon>
        <taxon>Gammaproteobacteria</taxon>
        <taxon>Pseudomonadales</taxon>
        <taxon>Pseudomonadaceae</taxon>
        <taxon>Pseudomonas</taxon>
    </lineage>
</organism>
<protein>
    <submittedName>
        <fullName evidence="2">TIR domain-containing protein</fullName>
    </submittedName>
</protein>
<dbReference type="Proteomes" id="UP000447574">
    <property type="component" value="Unassembled WGS sequence"/>
</dbReference>
<accession>A0A7X1WU63</accession>
<gene>
    <name evidence="2" type="ORF">GHO37_10795</name>
</gene>
<dbReference type="Pfam" id="PF13676">
    <property type="entry name" value="TIR_2"/>
    <property type="match status" value="1"/>
</dbReference>
<dbReference type="PROSITE" id="PS50104">
    <property type="entry name" value="TIR"/>
    <property type="match status" value="1"/>
</dbReference>
<dbReference type="AlphaFoldDB" id="A0A7X1WU63"/>
<comment type="caution">
    <text evidence="2">The sequence shown here is derived from an EMBL/GenBank/DDBJ whole genome shotgun (WGS) entry which is preliminary data.</text>
</comment>
<dbReference type="SMART" id="SM00255">
    <property type="entry name" value="TIR"/>
    <property type="match status" value="1"/>
</dbReference>
<feature type="domain" description="TIR" evidence="1">
    <location>
        <begin position="1"/>
        <end position="116"/>
    </location>
</feature>
<evidence type="ECO:0000259" key="1">
    <source>
        <dbReference type="PROSITE" id="PS50104"/>
    </source>
</evidence>
<dbReference type="InterPro" id="IPR000157">
    <property type="entry name" value="TIR_dom"/>
</dbReference>
<dbReference type="GO" id="GO:0007165">
    <property type="term" value="P:signal transduction"/>
    <property type="evidence" value="ECO:0007669"/>
    <property type="project" value="InterPro"/>
</dbReference>
<name>A0A7X1WU63_9PSED</name>
<sequence length="269" mass="31202">MMRAFLSHSSKDKTHYVERVADWLGKDNIHYDAWTFEEGERPLDEILRGLDRADIFVIFLSSNALSSEWVIREIVEAEVRLEASLIEKVFPIIIEDGLTYEDERIPDWLRDNYNVKPIKRPYVAARRIHNKLRELSWSRHPELKKRQEIFVGRNDKQEEFEIRIHDFDKIKPTVIVASGLPGVGRRTFLQRALNKTNISRSTHNSSAIVLDRNVSIEDFIFKLNDLGLVDLDGDILSLSDASIKTKAEIIHKIMKAGRLQELSATRLLN</sequence>
<dbReference type="InterPro" id="IPR035897">
    <property type="entry name" value="Toll_tir_struct_dom_sf"/>
</dbReference>
<proteinExistence type="predicted"/>
<evidence type="ECO:0000313" key="2">
    <source>
        <dbReference type="EMBL" id="MQT74790.1"/>
    </source>
</evidence>
<dbReference type="Gene3D" id="3.40.50.10140">
    <property type="entry name" value="Toll/interleukin-1 receptor homology (TIR) domain"/>
    <property type="match status" value="1"/>
</dbReference>
<reference evidence="2 3" key="1">
    <citation type="submission" date="2019-10" db="EMBL/GenBank/DDBJ databases">
        <title>Evaluation of single-gene subtyping targets for Pseudomonas.</title>
        <authorList>
            <person name="Reichler S.J."/>
            <person name="Orsi R.H."/>
            <person name="Wiedmann M."/>
            <person name="Martin N.H."/>
            <person name="Murphy S.I."/>
        </authorList>
    </citation>
    <scope>NUCLEOTIDE SEQUENCE [LARGE SCALE GENOMIC DNA]</scope>
    <source>
        <strain evidence="2 3">FSL R10-2932</strain>
    </source>
</reference>
<dbReference type="SUPFAM" id="SSF52200">
    <property type="entry name" value="Toll/Interleukin receptor TIR domain"/>
    <property type="match status" value="1"/>
</dbReference>
<evidence type="ECO:0000313" key="3">
    <source>
        <dbReference type="Proteomes" id="UP000447574"/>
    </source>
</evidence>
<dbReference type="EMBL" id="WIWF01000033">
    <property type="protein sequence ID" value="MQT74790.1"/>
    <property type="molecule type" value="Genomic_DNA"/>
</dbReference>